<dbReference type="SUPFAM" id="SSF103506">
    <property type="entry name" value="Mitochondrial carrier"/>
    <property type="match status" value="1"/>
</dbReference>
<evidence type="ECO:0000256" key="1">
    <source>
        <dbReference type="ARBA" id="ARBA00004448"/>
    </source>
</evidence>
<proteinExistence type="inferred from homology"/>
<keyword evidence="4 10" id="KW-0812">Transmembrane</keyword>
<dbReference type="GO" id="GO:0015218">
    <property type="term" value="F:pyrimidine nucleotide transmembrane transporter activity"/>
    <property type="evidence" value="ECO:0007669"/>
    <property type="project" value="InterPro"/>
</dbReference>
<accession>A0A6L2PMU5</accession>
<dbReference type="PROSITE" id="PS50920">
    <property type="entry name" value="SOLCAR"/>
    <property type="match status" value="2"/>
</dbReference>
<name>A0A6L2PMU5_COPFO</name>
<evidence type="ECO:0000256" key="2">
    <source>
        <dbReference type="ARBA" id="ARBA00006375"/>
    </source>
</evidence>
<dbReference type="FunCoup" id="A0A6L2PMU5">
    <property type="interactions" value="1685"/>
</dbReference>
<evidence type="ECO:0008006" key="14">
    <source>
        <dbReference type="Google" id="ProtNLM"/>
    </source>
</evidence>
<feature type="repeat" description="Solcar" evidence="10">
    <location>
        <begin position="1"/>
        <end position="73"/>
    </location>
</feature>
<dbReference type="InterPro" id="IPR002067">
    <property type="entry name" value="MCP"/>
</dbReference>
<dbReference type="InParanoid" id="A0A6L2PMU5"/>
<dbReference type="InterPro" id="IPR018108">
    <property type="entry name" value="MCP_transmembrane"/>
</dbReference>
<dbReference type="Gene3D" id="1.50.40.10">
    <property type="entry name" value="Mitochondrial carrier domain"/>
    <property type="match status" value="1"/>
</dbReference>
<feature type="repeat" description="Solcar" evidence="10">
    <location>
        <begin position="89"/>
        <end position="173"/>
    </location>
</feature>
<dbReference type="GO" id="GO:1990519">
    <property type="term" value="P:pyrimidine nucleotide import into mitochondrion"/>
    <property type="evidence" value="ECO:0007669"/>
    <property type="project" value="TreeGrafter"/>
</dbReference>
<keyword evidence="3 11" id="KW-0813">Transport</keyword>
<evidence type="ECO:0000313" key="13">
    <source>
        <dbReference type="Proteomes" id="UP000502823"/>
    </source>
</evidence>
<comment type="caution">
    <text evidence="12">The sequence shown here is derived from an EMBL/GenBank/DDBJ whole genome shotgun (WGS) entry which is preliminary data.</text>
</comment>
<dbReference type="PANTHER" id="PTHR45829">
    <property type="entry name" value="MITOCHONDRIAL CARRIER PROTEIN RIM2"/>
    <property type="match status" value="1"/>
</dbReference>
<keyword evidence="7" id="KW-1133">Transmembrane helix</keyword>
<dbReference type="GO" id="GO:0005743">
    <property type="term" value="C:mitochondrial inner membrane"/>
    <property type="evidence" value="ECO:0007669"/>
    <property type="project" value="UniProtKB-SubCell"/>
</dbReference>
<gene>
    <name evidence="12" type="ORF">Cfor_04232</name>
</gene>
<keyword evidence="8" id="KW-0496">Mitochondrion</keyword>
<dbReference type="OrthoDB" id="269120at2759"/>
<dbReference type="InterPro" id="IPR049562">
    <property type="entry name" value="SLC25A33/36-like"/>
</dbReference>
<evidence type="ECO:0000256" key="9">
    <source>
        <dbReference type="ARBA" id="ARBA00023136"/>
    </source>
</evidence>
<protein>
    <recommendedName>
        <fullName evidence="14">Mitochondrial carrier protein</fullName>
    </recommendedName>
</protein>
<dbReference type="InterPro" id="IPR023395">
    <property type="entry name" value="MCP_dom_sf"/>
</dbReference>
<evidence type="ECO:0000256" key="8">
    <source>
        <dbReference type="ARBA" id="ARBA00023128"/>
    </source>
</evidence>
<keyword evidence="5" id="KW-0677">Repeat</keyword>
<evidence type="ECO:0000256" key="4">
    <source>
        <dbReference type="ARBA" id="ARBA00022692"/>
    </source>
</evidence>
<dbReference type="Pfam" id="PF00153">
    <property type="entry name" value="Mito_carr"/>
    <property type="match status" value="2"/>
</dbReference>
<sequence>FVACTATNPIWFVKTRLQLDYARNGHRMTAAQCIRRIYRTNGLVGFYKGITASYFGISETVVHFVIYEAIKAKLMAYRAGQPTDSKSSRDFLEFMMAGAVSKTIASCIAYPHEVARTRLREEGTKYRSFWQTLSTVAREEGYRGVYRGLGTQLIRQIPNTAIMMATYEAVVYALTKYFGSPATQFYVAEEATASNMTSHSDMIISRPVEEHELAQ</sequence>
<evidence type="ECO:0000256" key="11">
    <source>
        <dbReference type="RuleBase" id="RU000488"/>
    </source>
</evidence>
<evidence type="ECO:0000256" key="10">
    <source>
        <dbReference type="PROSITE-ProRule" id="PRU00282"/>
    </source>
</evidence>
<keyword evidence="9 10" id="KW-0472">Membrane</keyword>
<evidence type="ECO:0000256" key="3">
    <source>
        <dbReference type="ARBA" id="ARBA00022448"/>
    </source>
</evidence>
<evidence type="ECO:0000313" key="12">
    <source>
        <dbReference type="EMBL" id="GFG31795.1"/>
    </source>
</evidence>
<comment type="subcellular location">
    <subcellularLocation>
        <location evidence="1">Mitochondrion inner membrane</location>
        <topology evidence="1">Multi-pass membrane protein</topology>
    </subcellularLocation>
</comment>
<dbReference type="Proteomes" id="UP000502823">
    <property type="component" value="Unassembled WGS sequence"/>
</dbReference>
<dbReference type="PRINTS" id="PR00926">
    <property type="entry name" value="MITOCARRIER"/>
</dbReference>
<keyword evidence="13" id="KW-1185">Reference proteome</keyword>
<feature type="non-terminal residue" evidence="12">
    <location>
        <position position="1"/>
    </location>
</feature>
<dbReference type="PANTHER" id="PTHR45829:SF4">
    <property type="entry name" value="MITOCHONDRIAL CARRIER PROTEIN RIM2"/>
    <property type="match status" value="1"/>
</dbReference>
<dbReference type="EMBL" id="BLKM01000329">
    <property type="protein sequence ID" value="GFG31795.1"/>
    <property type="molecule type" value="Genomic_DNA"/>
</dbReference>
<comment type="similarity">
    <text evidence="2 11">Belongs to the mitochondrial carrier (TC 2.A.29) family.</text>
</comment>
<dbReference type="AlphaFoldDB" id="A0A6L2PMU5"/>
<keyword evidence="6" id="KW-0999">Mitochondrion inner membrane</keyword>
<evidence type="ECO:0000256" key="6">
    <source>
        <dbReference type="ARBA" id="ARBA00022792"/>
    </source>
</evidence>
<organism evidence="12 13">
    <name type="scientific">Coptotermes formosanus</name>
    <name type="common">Formosan subterranean termite</name>
    <dbReference type="NCBI Taxonomy" id="36987"/>
    <lineage>
        <taxon>Eukaryota</taxon>
        <taxon>Metazoa</taxon>
        <taxon>Ecdysozoa</taxon>
        <taxon>Arthropoda</taxon>
        <taxon>Hexapoda</taxon>
        <taxon>Insecta</taxon>
        <taxon>Pterygota</taxon>
        <taxon>Neoptera</taxon>
        <taxon>Polyneoptera</taxon>
        <taxon>Dictyoptera</taxon>
        <taxon>Blattodea</taxon>
        <taxon>Blattoidea</taxon>
        <taxon>Termitoidae</taxon>
        <taxon>Rhinotermitidae</taxon>
        <taxon>Coptotermes</taxon>
    </lineage>
</organism>
<evidence type="ECO:0000256" key="7">
    <source>
        <dbReference type="ARBA" id="ARBA00022989"/>
    </source>
</evidence>
<reference evidence="13" key="1">
    <citation type="submission" date="2020-01" db="EMBL/GenBank/DDBJ databases">
        <title>Draft genome sequence of the Termite Coptotermes fromosanus.</title>
        <authorList>
            <person name="Itakura S."/>
            <person name="Yosikawa Y."/>
            <person name="Umezawa K."/>
        </authorList>
    </citation>
    <scope>NUCLEOTIDE SEQUENCE [LARGE SCALE GENOMIC DNA]</scope>
</reference>
<evidence type="ECO:0000256" key="5">
    <source>
        <dbReference type="ARBA" id="ARBA00022737"/>
    </source>
</evidence>
<dbReference type="FunFam" id="1.50.40.10:FF:000028">
    <property type="entry name" value="Solute carrier family 25 member 33"/>
    <property type="match status" value="1"/>
</dbReference>